<keyword evidence="3" id="KW-1185">Reference proteome</keyword>
<comment type="caution">
    <text evidence="2">The sequence shown here is derived from an EMBL/GenBank/DDBJ whole genome shotgun (WGS) entry which is preliminary data.</text>
</comment>
<evidence type="ECO:0000313" key="3">
    <source>
        <dbReference type="Proteomes" id="UP001174909"/>
    </source>
</evidence>
<reference evidence="2" key="1">
    <citation type="submission" date="2023-03" db="EMBL/GenBank/DDBJ databases">
        <authorList>
            <person name="Steffen K."/>
            <person name="Cardenas P."/>
        </authorList>
    </citation>
    <scope>NUCLEOTIDE SEQUENCE</scope>
</reference>
<dbReference type="Proteomes" id="UP001174909">
    <property type="component" value="Unassembled WGS sequence"/>
</dbReference>
<keyword evidence="2" id="KW-0378">Hydrolase</keyword>
<feature type="region of interest" description="Disordered" evidence="1">
    <location>
        <begin position="360"/>
        <end position="390"/>
    </location>
</feature>
<dbReference type="Gene3D" id="3.60.20.40">
    <property type="match status" value="1"/>
</dbReference>
<dbReference type="PANTHER" id="PTHR43881:SF1">
    <property type="entry name" value="GAMMA-GLUTAMYLTRANSPEPTIDASE (AFU_ORTHOLOGUE AFUA_4G13580)"/>
    <property type="match status" value="1"/>
</dbReference>
<dbReference type="PANTHER" id="PTHR43881">
    <property type="entry name" value="GAMMA-GLUTAMYLTRANSPEPTIDASE (AFU_ORTHOLOGUE AFUA_4G13580)"/>
    <property type="match status" value="1"/>
</dbReference>
<protein>
    <submittedName>
        <fullName evidence="2">Glutathione hydrolase proenzyme</fullName>
    </submittedName>
</protein>
<dbReference type="Pfam" id="PF01019">
    <property type="entry name" value="G_glu_transpept"/>
    <property type="match status" value="1"/>
</dbReference>
<organism evidence="2 3">
    <name type="scientific">Geodia barretti</name>
    <name type="common">Barrett's horny sponge</name>
    <dbReference type="NCBI Taxonomy" id="519541"/>
    <lineage>
        <taxon>Eukaryota</taxon>
        <taxon>Metazoa</taxon>
        <taxon>Porifera</taxon>
        <taxon>Demospongiae</taxon>
        <taxon>Heteroscleromorpha</taxon>
        <taxon>Tetractinellida</taxon>
        <taxon>Astrophorina</taxon>
        <taxon>Geodiidae</taxon>
        <taxon>Geodia</taxon>
    </lineage>
</organism>
<dbReference type="Gene3D" id="1.10.246.130">
    <property type="match status" value="1"/>
</dbReference>
<sequence>MTLGLRSYRPLVGGVTHMVSTGHYLATAAGYRILEQGGNAIDAGVAAGIVINVTLPQYTSFGGVAPIIIHHAESGDTREISGLGRWPAEASSDYFRTEHGGDMPHGVMRTVTPAAPDAWLTTLSRYGTMTFEQVVTPALEIAAGGFPIPATLHRALASSGDNIILDEGDTSQWTSTMQIFYPNGKALGVGDLLVQSDLARTFRRMIDAERGASGQGREGALQAARDLFYKGDIAEEMVAFIRGQGGWLSMNDLAAFSVGVDSPPMIDYKGPDSAEIQVYACGPWCQGPMNLHALRILEGCDLPGMGHNSAEYIHTVLEALKLAFADRHAYYGDPDFVDVPMAGLLSREYADIRRREIDPSRAHPEMPDAGDPWAFQSGTGPAARKPEPVAGPLSADTSYICAVDRWGNAFSATPSDGFGGAPIVPGLGFMVSARGAQNWLDEDHPSSLAPGKRPRLTPNPAMAFRDGKPWMPFGTPGGDVQPQSMVQLFLNVAEFGMDVQQAIEAPRASTWSFPNSFWPHAYRPGLVGVESRIAPSVVDDLRKRGHDVDVWNEWTPRMGSLCAIEIDRERGSLFGGADLRRDGYAMGR</sequence>
<dbReference type="GO" id="GO:0016787">
    <property type="term" value="F:hydrolase activity"/>
    <property type="evidence" value="ECO:0007669"/>
    <property type="project" value="UniProtKB-KW"/>
</dbReference>
<dbReference type="InterPro" id="IPR043137">
    <property type="entry name" value="GGT_ssub_C"/>
</dbReference>
<dbReference type="AlphaFoldDB" id="A0AA35QU43"/>
<name>A0AA35QU43_GEOBA</name>
<accession>A0AA35QU43</accession>
<dbReference type="InterPro" id="IPR052896">
    <property type="entry name" value="GGT-like_enzyme"/>
</dbReference>
<proteinExistence type="predicted"/>
<dbReference type="InterPro" id="IPR043138">
    <property type="entry name" value="GGT_lsub"/>
</dbReference>
<dbReference type="PRINTS" id="PR01210">
    <property type="entry name" value="GGTRANSPTASE"/>
</dbReference>
<dbReference type="SUPFAM" id="SSF56235">
    <property type="entry name" value="N-terminal nucleophile aminohydrolases (Ntn hydrolases)"/>
    <property type="match status" value="1"/>
</dbReference>
<dbReference type="EMBL" id="CASHTH010000113">
    <property type="protein sequence ID" value="CAI7991438.1"/>
    <property type="molecule type" value="Genomic_DNA"/>
</dbReference>
<evidence type="ECO:0000313" key="2">
    <source>
        <dbReference type="EMBL" id="CAI7991438.1"/>
    </source>
</evidence>
<gene>
    <name evidence="2" type="ORF">GBAR_LOCUS741</name>
</gene>
<evidence type="ECO:0000256" key="1">
    <source>
        <dbReference type="SAM" id="MobiDB-lite"/>
    </source>
</evidence>
<dbReference type="InterPro" id="IPR029055">
    <property type="entry name" value="Ntn_hydrolases_N"/>
</dbReference>